<name>A0A0V1MEF1_9BILA</name>
<proteinExistence type="predicted"/>
<dbReference type="EMBL" id="JYDO01000122">
    <property type="protein sequence ID" value="KRZ70037.1"/>
    <property type="molecule type" value="Genomic_DNA"/>
</dbReference>
<dbReference type="AlphaFoldDB" id="A0A0V1MEF1"/>
<keyword evidence="2" id="KW-1185">Reference proteome</keyword>
<evidence type="ECO:0000313" key="1">
    <source>
        <dbReference type="EMBL" id="KRZ70037.1"/>
    </source>
</evidence>
<organism evidence="1 2">
    <name type="scientific">Trichinella papuae</name>
    <dbReference type="NCBI Taxonomy" id="268474"/>
    <lineage>
        <taxon>Eukaryota</taxon>
        <taxon>Metazoa</taxon>
        <taxon>Ecdysozoa</taxon>
        <taxon>Nematoda</taxon>
        <taxon>Enoplea</taxon>
        <taxon>Dorylaimia</taxon>
        <taxon>Trichinellida</taxon>
        <taxon>Trichinellidae</taxon>
        <taxon>Trichinella</taxon>
    </lineage>
</organism>
<accession>A0A0V1MEF1</accession>
<protein>
    <submittedName>
        <fullName evidence="1">Uncharacterized protein</fullName>
    </submittedName>
</protein>
<dbReference type="OrthoDB" id="5917079at2759"/>
<reference evidence="1 2" key="1">
    <citation type="submission" date="2015-01" db="EMBL/GenBank/DDBJ databases">
        <title>Evolution of Trichinella species and genotypes.</title>
        <authorList>
            <person name="Korhonen P.K."/>
            <person name="Edoardo P."/>
            <person name="Giuseppe L.R."/>
            <person name="Gasser R.B."/>
        </authorList>
    </citation>
    <scope>NUCLEOTIDE SEQUENCE [LARGE SCALE GENOMIC DNA]</scope>
    <source>
        <strain evidence="1">ISS1980</strain>
    </source>
</reference>
<comment type="caution">
    <text evidence="1">The sequence shown here is derived from an EMBL/GenBank/DDBJ whole genome shotgun (WGS) entry which is preliminary data.</text>
</comment>
<gene>
    <name evidence="1" type="ORF">T10_4950</name>
</gene>
<evidence type="ECO:0000313" key="2">
    <source>
        <dbReference type="Proteomes" id="UP000054843"/>
    </source>
</evidence>
<dbReference type="Proteomes" id="UP000054843">
    <property type="component" value="Unassembled WGS sequence"/>
</dbReference>
<sequence length="128" mass="14465">MLPPTNKIKLRNSRRRVTGDNIYKLLNDNSIGQKVKLSCHTGVARLTCTVACKNPKIKYPPPEHTQQYDGPSTELNLGFGYVNWVSGLTDEALERCQDPKQLYEPEEEIGKRSSPILCLTQPIIVLRN</sequence>